<dbReference type="GeneID" id="93711936"/>
<evidence type="ECO:0000256" key="4">
    <source>
        <dbReference type="ARBA" id="ARBA00022989"/>
    </source>
</evidence>
<proteinExistence type="inferred from homology"/>
<protein>
    <submittedName>
        <fullName evidence="8">Paired small multidrug resistance pump</fullName>
    </submittedName>
</protein>
<dbReference type="Gene3D" id="1.10.3730.20">
    <property type="match status" value="1"/>
</dbReference>
<dbReference type="SUPFAM" id="SSF103481">
    <property type="entry name" value="Multidrug resistance efflux transporter EmrE"/>
    <property type="match status" value="1"/>
</dbReference>
<evidence type="ECO:0000313" key="8">
    <source>
        <dbReference type="EMBL" id="SFQ76566.1"/>
    </source>
</evidence>
<keyword evidence="9" id="KW-1185">Reference proteome</keyword>
<reference evidence="8 9" key="1">
    <citation type="submission" date="2016-10" db="EMBL/GenBank/DDBJ databases">
        <authorList>
            <person name="Varghese N."/>
            <person name="Submissions S."/>
        </authorList>
    </citation>
    <scope>NUCLEOTIDE SEQUENCE [LARGE SCALE GENOMIC DNA]</scope>
    <source>
        <strain evidence="8 9">DSM 13796</strain>
    </source>
</reference>
<dbReference type="Pfam" id="PF00893">
    <property type="entry name" value="Multi_Drug_Res"/>
    <property type="match status" value="1"/>
</dbReference>
<evidence type="ECO:0000313" key="9">
    <source>
        <dbReference type="Proteomes" id="UP000182762"/>
    </source>
</evidence>
<evidence type="ECO:0000256" key="3">
    <source>
        <dbReference type="ARBA" id="ARBA00022692"/>
    </source>
</evidence>
<accession>A0A1I6B6K2</accession>
<comment type="subcellular location">
    <subcellularLocation>
        <location evidence="1 6">Cell membrane</location>
        <topology evidence="1 6">Multi-pass membrane protein</topology>
    </subcellularLocation>
</comment>
<feature type="transmembrane region" description="Helical" evidence="7">
    <location>
        <begin position="83"/>
        <end position="102"/>
    </location>
</feature>
<dbReference type="InterPro" id="IPR037185">
    <property type="entry name" value="EmrE-like"/>
</dbReference>
<evidence type="ECO:0000256" key="7">
    <source>
        <dbReference type="SAM" id="Phobius"/>
    </source>
</evidence>
<feature type="transmembrane region" description="Helical" evidence="7">
    <location>
        <begin position="58"/>
        <end position="77"/>
    </location>
</feature>
<dbReference type="PANTHER" id="PTHR30561:SF7">
    <property type="entry name" value="GUANIDINIUM EFFLUX SYSTEM SUBUNIT GDNC-RELATED"/>
    <property type="match status" value="1"/>
</dbReference>
<evidence type="ECO:0000256" key="1">
    <source>
        <dbReference type="ARBA" id="ARBA00004651"/>
    </source>
</evidence>
<evidence type="ECO:0000256" key="2">
    <source>
        <dbReference type="ARBA" id="ARBA00022475"/>
    </source>
</evidence>
<comment type="similarity">
    <text evidence="6">Belongs to the drug/metabolite transporter (DMT) superfamily. Small multidrug resistance (SMR) (TC 2.A.7.1) family.</text>
</comment>
<evidence type="ECO:0000256" key="6">
    <source>
        <dbReference type="RuleBase" id="RU003942"/>
    </source>
</evidence>
<evidence type="ECO:0000256" key="5">
    <source>
        <dbReference type="ARBA" id="ARBA00023136"/>
    </source>
</evidence>
<feature type="transmembrane region" description="Helical" evidence="7">
    <location>
        <begin position="28"/>
        <end position="46"/>
    </location>
</feature>
<dbReference type="Proteomes" id="UP000182762">
    <property type="component" value="Unassembled WGS sequence"/>
</dbReference>
<keyword evidence="3 6" id="KW-0812">Transmembrane</keyword>
<gene>
    <name evidence="8" type="ORF">SAMN02745910_03328</name>
</gene>
<keyword evidence="2" id="KW-1003">Cell membrane</keyword>
<keyword evidence="5 7" id="KW-0472">Membrane</keyword>
<dbReference type="RefSeq" id="WP_061805545.1">
    <property type="nucleotide sequence ID" value="NZ_FOXX01000008.1"/>
</dbReference>
<feature type="transmembrane region" description="Helical" evidence="7">
    <location>
        <begin position="5"/>
        <end position="22"/>
    </location>
</feature>
<organism evidence="8 9">
    <name type="scientific">Priestia endophytica DSM 13796</name>
    <dbReference type="NCBI Taxonomy" id="1121089"/>
    <lineage>
        <taxon>Bacteria</taxon>
        <taxon>Bacillati</taxon>
        <taxon>Bacillota</taxon>
        <taxon>Bacilli</taxon>
        <taxon>Bacillales</taxon>
        <taxon>Bacillaceae</taxon>
        <taxon>Priestia</taxon>
    </lineage>
</organism>
<dbReference type="InterPro" id="IPR000390">
    <property type="entry name" value="Small_drug/metabolite_transptr"/>
</dbReference>
<comment type="caution">
    <text evidence="8">The sequence shown here is derived from an EMBL/GenBank/DDBJ whole genome shotgun (WGS) entry which is preliminary data.</text>
</comment>
<dbReference type="PANTHER" id="PTHR30561">
    <property type="entry name" value="SMR FAMILY PROTON-DEPENDENT DRUG EFFLUX TRANSPORTER SUGE"/>
    <property type="match status" value="1"/>
</dbReference>
<keyword evidence="4 7" id="KW-1133">Transmembrane helix</keyword>
<dbReference type="InterPro" id="IPR045324">
    <property type="entry name" value="Small_multidrug_res"/>
</dbReference>
<name>A0A1I6B6K2_9BACI</name>
<sequence length="114" mass="12279">MNRDWIYVIGAGIVEVGWVTGLKHSSNIWEWLLTALAIIVSFTLILKATNNLPVGTVYAVFTGLGTAGTVASDMLLFGEPFQIAKILLIALLLAGVIGLKLITDKEDKQEGEHA</sequence>
<dbReference type="EMBL" id="FOXX01000008">
    <property type="protein sequence ID" value="SFQ76566.1"/>
    <property type="molecule type" value="Genomic_DNA"/>
</dbReference>